<proteinExistence type="predicted"/>
<keyword evidence="3" id="KW-1185">Reference proteome</keyword>
<dbReference type="AlphaFoldDB" id="A0A2H1YJY5"/>
<reference evidence="3" key="1">
    <citation type="submission" date="2017-11" db="EMBL/GenBank/DDBJ databases">
        <authorList>
            <person name="Duchaud E."/>
        </authorList>
    </citation>
    <scope>NUCLEOTIDE SEQUENCE [LARGE SCALE GENOMIC DNA]</scope>
    <source>
        <strain evidence="3">Tenacibaculum sp. TNO020</strain>
    </source>
</reference>
<accession>A0A2H1YJY5</accession>
<sequence length="57" mass="6607">MFLFQEIKNIQNKTAGQEIARWILENQIVFLLVGVLISVGFVWIITKIAKQIRTFGE</sequence>
<evidence type="ECO:0000313" key="2">
    <source>
        <dbReference type="EMBL" id="SOS75793.1"/>
    </source>
</evidence>
<name>A0A2H1YJY5_9FLAO</name>
<dbReference type="OrthoDB" id="1191326at2"/>
<evidence type="ECO:0000313" key="3">
    <source>
        <dbReference type="Proteomes" id="UP000234211"/>
    </source>
</evidence>
<evidence type="ECO:0000256" key="1">
    <source>
        <dbReference type="SAM" id="Phobius"/>
    </source>
</evidence>
<dbReference type="Proteomes" id="UP000234211">
    <property type="component" value="Unassembled WGS sequence"/>
</dbReference>
<keyword evidence="1" id="KW-0472">Membrane</keyword>
<dbReference type="RefSeq" id="WP_159459606.1">
    <property type="nucleotide sequence ID" value="NZ_JAFMUR010000002.1"/>
</dbReference>
<feature type="transmembrane region" description="Helical" evidence="1">
    <location>
        <begin position="28"/>
        <end position="46"/>
    </location>
</feature>
<keyword evidence="1" id="KW-1133">Transmembrane helix</keyword>
<keyword evidence="1" id="KW-0812">Transmembrane</keyword>
<dbReference type="EMBL" id="OENF01000042">
    <property type="protein sequence ID" value="SOS75793.1"/>
    <property type="molecule type" value="Genomic_DNA"/>
</dbReference>
<gene>
    <name evidence="2" type="ORF">TNO020_70101</name>
</gene>
<organism evidence="2 3">
    <name type="scientific">Tenacibaculum piscium</name>
    <dbReference type="NCBI Taxonomy" id="1458515"/>
    <lineage>
        <taxon>Bacteria</taxon>
        <taxon>Pseudomonadati</taxon>
        <taxon>Bacteroidota</taxon>
        <taxon>Flavobacteriia</taxon>
        <taxon>Flavobacteriales</taxon>
        <taxon>Flavobacteriaceae</taxon>
        <taxon>Tenacibaculum</taxon>
    </lineage>
</organism>
<protein>
    <submittedName>
        <fullName evidence="2">Uncharacterized protein</fullName>
    </submittedName>
</protein>